<dbReference type="AlphaFoldDB" id="A0A917AJY5"/>
<reference evidence="2" key="2">
    <citation type="submission" date="2020-09" db="EMBL/GenBank/DDBJ databases">
        <authorList>
            <person name="Sun Q."/>
            <person name="Zhou Y."/>
        </authorList>
    </citation>
    <scope>NUCLEOTIDE SEQUENCE</scope>
    <source>
        <strain evidence="2">CGMCC 1.12698</strain>
    </source>
</reference>
<sequence length="205" mass="23937">MGSWLMHGIIANKILQQIEIEDREAFLLGALAPDASSNKDVSHFFAGDHSDYTRTIDFEGFLQKYDAYKHHAYVLGYYTHLIADEVWLSGFYLPWLKQRMEVDSDIHKRYHRDFSLLNGKLLEHYGCKEELLQLMYKVRGTVDLEEVSREELERLIPHVRKGMEYDEGMVNEELNVFTLAQIIGYVETSVQKGCFYIGKHALIRI</sequence>
<organism evidence="2 3">
    <name type="scientific">Priestia taiwanensis</name>
    <dbReference type="NCBI Taxonomy" id="1347902"/>
    <lineage>
        <taxon>Bacteria</taxon>
        <taxon>Bacillati</taxon>
        <taxon>Bacillota</taxon>
        <taxon>Bacilli</taxon>
        <taxon>Bacillales</taxon>
        <taxon>Bacillaceae</taxon>
        <taxon>Priestia</taxon>
    </lineage>
</organism>
<dbReference type="EMBL" id="BMFK01000001">
    <property type="protein sequence ID" value="GGE57405.1"/>
    <property type="molecule type" value="Genomic_DNA"/>
</dbReference>
<dbReference type="InterPro" id="IPR029002">
    <property type="entry name" value="PLPC/GPLD1"/>
</dbReference>
<keyword evidence="3" id="KW-1185">Reference proteome</keyword>
<feature type="domain" description="Phospholipase C/D" evidence="1">
    <location>
        <begin position="6"/>
        <end position="87"/>
    </location>
</feature>
<dbReference type="Pfam" id="PF00882">
    <property type="entry name" value="Zn_dep_PLPC"/>
    <property type="match status" value="1"/>
</dbReference>
<dbReference type="RefSeq" id="WP_188386845.1">
    <property type="nucleotide sequence ID" value="NZ_BMFK01000001.1"/>
</dbReference>
<evidence type="ECO:0000313" key="2">
    <source>
        <dbReference type="EMBL" id="GGE57405.1"/>
    </source>
</evidence>
<gene>
    <name evidence="2" type="ORF">GCM10007140_04740</name>
</gene>
<comment type="caution">
    <text evidence="2">The sequence shown here is derived from an EMBL/GenBank/DDBJ whole genome shotgun (WGS) entry which is preliminary data.</text>
</comment>
<dbReference type="Proteomes" id="UP000605259">
    <property type="component" value="Unassembled WGS sequence"/>
</dbReference>
<evidence type="ECO:0000313" key="3">
    <source>
        <dbReference type="Proteomes" id="UP000605259"/>
    </source>
</evidence>
<name>A0A917AJY5_9BACI</name>
<accession>A0A917AJY5</accession>
<reference evidence="2" key="1">
    <citation type="journal article" date="2014" name="Int. J. Syst. Evol. Microbiol.">
        <title>Complete genome sequence of Corynebacterium casei LMG S-19264T (=DSM 44701T), isolated from a smear-ripened cheese.</title>
        <authorList>
            <consortium name="US DOE Joint Genome Institute (JGI-PGF)"/>
            <person name="Walter F."/>
            <person name="Albersmeier A."/>
            <person name="Kalinowski J."/>
            <person name="Ruckert C."/>
        </authorList>
    </citation>
    <scope>NUCLEOTIDE SEQUENCE</scope>
    <source>
        <strain evidence="2">CGMCC 1.12698</strain>
    </source>
</reference>
<evidence type="ECO:0000259" key="1">
    <source>
        <dbReference type="Pfam" id="PF00882"/>
    </source>
</evidence>
<protein>
    <recommendedName>
        <fullName evidence="1">Phospholipase C/D domain-containing protein</fullName>
    </recommendedName>
</protein>
<proteinExistence type="predicted"/>